<sequence>MSFPPRSIFSELGRTRSDLCRDLVYKRAFASHATYTPLAFVSPRWGPCIPQTCVTGARTFPKERLQPDAVETRRVSGRCRKDIYTYHWYSGTDCLAVAQFDVSAGALGTGTSHTRRMWPVCLGCTNTLINLRASCILAAARFCSTASHFTLQTTTQEQERKFCAV</sequence>
<name>A0A086KX43_TOXGO</name>
<evidence type="ECO:0000313" key="2">
    <source>
        <dbReference type="Proteomes" id="UP000028837"/>
    </source>
</evidence>
<dbReference type="VEuPathDB" id="ToxoDB:TGDOM2_233925"/>
<gene>
    <name evidence="1" type="ORF">TGDOM2_233925</name>
</gene>
<organism evidence="1 2">
    <name type="scientific">Toxoplasma gondii GAB2-2007-GAL-DOM2</name>
    <dbReference type="NCBI Taxonomy" id="1130820"/>
    <lineage>
        <taxon>Eukaryota</taxon>
        <taxon>Sar</taxon>
        <taxon>Alveolata</taxon>
        <taxon>Apicomplexa</taxon>
        <taxon>Conoidasida</taxon>
        <taxon>Coccidia</taxon>
        <taxon>Eucoccidiorida</taxon>
        <taxon>Eimeriorina</taxon>
        <taxon>Sarcocystidae</taxon>
        <taxon>Toxoplasma</taxon>
    </lineage>
</organism>
<protein>
    <submittedName>
        <fullName evidence="1">Uncharacterized protein</fullName>
    </submittedName>
</protein>
<comment type="caution">
    <text evidence="1">The sequence shown here is derived from an EMBL/GenBank/DDBJ whole genome shotgun (WGS) entry which is preliminary data.</text>
</comment>
<evidence type="ECO:0000313" key="1">
    <source>
        <dbReference type="EMBL" id="KFG48961.1"/>
    </source>
</evidence>
<dbReference type="AlphaFoldDB" id="A0A086KX43"/>
<reference evidence="1 2" key="1">
    <citation type="submission" date="2014-02" db="EMBL/GenBank/DDBJ databases">
        <authorList>
            <person name="Sibley D."/>
            <person name="Venepally P."/>
            <person name="Karamycheva S."/>
            <person name="Hadjithomas M."/>
            <person name="Khan A."/>
            <person name="Brunk B."/>
            <person name="Roos D."/>
            <person name="Caler E."/>
            <person name="Lorenzi H."/>
        </authorList>
    </citation>
    <scope>NUCLEOTIDE SEQUENCE [LARGE SCALE GENOMIC DNA]</scope>
    <source>
        <strain evidence="1 2">GAB2-2007-GAL-DOM2</strain>
    </source>
</reference>
<dbReference type="Proteomes" id="UP000028837">
    <property type="component" value="Unassembled WGS sequence"/>
</dbReference>
<dbReference type="EMBL" id="AHZU02000063">
    <property type="protein sequence ID" value="KFG48961.1"/>
    <property type="molecule type" value="Genomic_DNA"/>
</dbReference>
<accession>A0A086KX43</accession>
<proteinExistence type="predicted"/>